<evidence type="ECO:0008006" key="3">
    <source>
        <dbReference type="Google" id="ProtNLM"/>
    </source>
</evidence>
<organism evidence="1 2">
    <name type="scientific">Candidatus Saccharicenans subterraneus</name>
    <dbReference type="NCBI Taxonomy" id="2508984"/>
    <lineage>
        <taxon>Bacteria</taxon>
        <taxon>Candidatus Aminicenantota</taxon>
        <taxon>Candidatus Aminicenantia</taxon>
        <taxon>Candidatus Aminicenantales</taxon>
        <taxon>Candidatus Saccharicenantaceae</taxon>
        <taxon>Candidatus Saccharicenans</taxon>
    </lineage>
</organism>
<sequence>MKKLFFLMAIMSLYLFNYGWSWEAKYLSKINIAEGALYQSASFVVLENGDLLFTDIRDKKAQLKIFNEDGQVIRAWGQLGPGPEEFGGLGFPDYQKPYLAVSDAGKHRIHIFEKLSNYEFKKIAEILAWEQNGNIKIYDKNILITGVAISSEGKKYLVFMRGFSGRNTRYLLPVEYTYGHHSKGEYEKVNNEVSGIYSLSFIDVCEDFAYHVSDVRLKVAKINLRSEKIEFFGQEPENFRRVVLNKKLREDLLRAPEIVEEIMTKNSFVGGIFADRDFVGVIYLNREKKISETLYYAPYLQVYDRTGKLLYEQPLTPFYSEERIVPLYYQKDNRLLYLCSIIYGVEHPKYVIYKYQIKT</sequence>
<comment type="caution">
    <text evidence="1">The sequence shown here is derived from an EMBL/GenBank/DDBJ whole genome shotgun (WGS) entry which is preliminary data.</text>
</comment>
<dbReference type="Gene3D" id="2.120.10.30">
    <property type="entry name" value="TolB, C-terminal domain"/>
    <property type="match status" value="1"/>
</dbReference>
<accession>A0A3E2BJN0</accession>
<dbReference type="InterPro" id="IPR011042">
    <property type="entry name" value="6-blade_b-propeller_TolB-like"/>
</dbReference>
<name>A0A3E2BJN0_9BACT</name>
<reference evidence="1 2" key="1">
    <citation type="submission" date="2018-08" db="EMBL/GenBank/DDBJ databases">
        <title>Genome analysis of the thermophilic bacterium of the candidate phylum Aminicenantes from deep subsurface aquifer revealed its physiology and ecological role.</title>
        <authorList>
            <person name="Kadnikov V.V."/>
            <person name="Mardanov A.V."/>
            <person name="Beletsky A.V."/>
            <person name="Karnachuk O.V."/>
            <person name="Ravin N.V."/>
        </authorList>
    </citation>
    <scope>NUCLEOTIDE SEQUENCE [LARGE SCALE GENOMIC DNA]</scope>
    <source>
        <strain evidence="1">BY38</strain>
    </source>
</reference>
<dbReference type="SUPFAM" id="SSF63829">
    <property type="entry name" value="Calcium-dependent phosphotriesterase"/>
    <property type="match status" value="1"/>
</dbReference>
<dbReference type="EMBL" id="QUAH01000016">
    <property type="protein sequence ID" value="RFT14940.1"/>
    <property type="molecule type" value="Genomic_DNA"/>
</dbReference>
<evidence type="ECO:0000313" key="2">
    <source>
        <dbReference type="Proteomes" id="UP000257323"/>
    </source>
</evidence>
<evidence type="ECO:0000313" key="1">
    <source>
        <dbReference type="EMBL" id="RFT14940.1"/>
    </source>
</evidence>
<dbReference type="Proteomes" id="UP000257323">
    <property type="component" value="Unassembled WGS sequence"/>
</dbReference>
<protein>
    <recommendedName>
        <fullName evidence="3">6-bladed beta-propeller</fullName>
    </recommendedName>
</protein>
<gene>
    <name evidence="1" type="ORF">OP8BY_1450</name>
</gene>
<proteinExistence type="predicted"/>
<dbReference type="AlphaFoldDB" id="A0A3E2BJN0"/>